<dbReference type="AlphaFoldDB" id="A0A9D5K8P7"/>
<dbReference type="EMBL" id="WJKJ01000157">
    <property type="protein sequence ID" value="MBD3364518.1"/>
    <property type="molecule type" value="Genomic_DNA"/>
</dbReference>
<organism evidence="1 2">
    <name type="scientific">candidate division WOR-3 bacterium</name>
    <dbReference type="NCBI Taxonomy" id="2052148"/>
    <lineage>
        <taxon>Bacteria</taxon>
        <taxon>Bacteria division WOR-3</taxon>
    </lineage>
</organism>
<gene>
    <name evidence="1" type="ORF">GF359_04820</name>
</gene>
<sequence>MKRIIRKWIWLPVALLMVAACIVGIMHKDGSQLRDILRNATTLCESCIGIG</sequence>
<reference evidence="1" key="1">
    <citation type="submission" date="2019-11" db="EMBL/GenBank/DDBJ databases">
        <title>Microbial mats filling the niche in hypersaline microbial mats.</title>
        <authorList>
            <person name="Wong H.L."/>
            <person name="Macleod F.I."/>
            <person name="White R.A. III"/>
            <person name="Burns B.P."/>
        </authorList>
    </citation>
    <scope>NUCLEOTIDE SEQUENCE</scope>
    <source>
        <strain evidence="1">Bin_327</strain>
    </source>
</reference>
<evidence type="ECO:0000313" key="1">
    <source>
        <dbReference type="EMBL" id="MBD3364518.1"/>
    </source>
</evidence>
<proteinExistence type="predicted"/>
<name>A0A9D5K8P7_UNCW3</name>
<evidence type="ECO:0000313" key="2">
    <source>
        <dbReference type="Proteomes" id="UP000630660"/>
    </source>
</evidence>
<protein>
    <submittedName>
        <fullName evidence="1">Uncharacterized protein</fullName>
    </submittedName>
</protein>
<accession>A0A9D5K8P7</accession>
<dbReference type="PROSITE" id="PS51257">
    <property type="entry name" value="PROKAR_LIPOPROTEIN"/>
    <property type="match status" value="1"/>
</dbReference>
<dbReference type="Proteomes" id="UP000630660">
    <property type="component" value="Unassembled WGS sequence"/>
</dbReference>
<comment type="caution">
    <text evidence="1">The sequence shown here is derived from an EMBL/GenBank/DDBJ whole genome shotgun (WGS) entry which is preliminary data.</text>
</comment>